<dbReference type="InterPro" id="IPR003721">
    <property type="entry name" value="Pantoate_ligase"/>
</dbReference>
<keyword evidence="16" id="KW-1185">Reference proteome</keyword>
<gene>
    <name evidence="15" type="ORF">CYCCA115_LOCUS22555</name>
</gene>
<dbReference type="CDD" id="cd00560">
    <property type="entry name" value="PanC"/>
    <property type="match status" value="1"/>
</dbReference>
<evidence type="ECO:0000256" key="9">
    <source>
        <dbReference type="ARBA" id="ARBA00022741"/>
    </source>
</evidence>
<dbReference type="NCBIfam" id="TIGR00125">
    <property type="entry name" value="cyt_tran_rel"/>
    <property type="match status" value="1"/>
</dbReference>
<evidence type="ECO:0000256" key="13">
    <source>
        <dbReference type="ARBA" id="ARBA00048258"/>
    </source>
</evidence>
<comment type="catalytic activity">
    <reaction evidence="13">
        <text>(R)-pantoate + beta-alanine + ATP = (R)-pantothenate + AMP + diphosphate + H(+)</text>
        <dbReference type="Rhea" id="RHEA:10912"/>
        <dbReference type="ChEBI" id="CHEBI:15378"/>
        <dbReference type="ChEBI" id="CHEBI:15980"/>
        <dbReference type="ChEBI" id="CHEBI:29032"/>
        <dbReference type="ChEBI" id="CHEBI:30616"/>
        <dbReference type="ChEBI" id="CHEBI:33019"/>
        <dbReference type="ChEBI" id="CHEBI:57966"/>
        <dbReference type="ChEBI" id="CHEBI:456215"/>
        <dbReference type="EC" id="6.3.2.1"/>
    </reaction>
</comment>
<keyword evidence="10" id="KW-0067">ATP-binding</keyword>
<comment type="function">
    <text evidence="14">Catalyzes the condensation of pantoate with beta-alanine in an ATP-dependent reaction via a pantoyl-adenylate intermediate.</text>
</comment>
<evidence type="ECO:0000256" key="4">
    <source>
        <dbReference type="ARBA" id="ARBA00012219"/>
    </source>
</evidence>
<evidence type="ECO:0000256" key="2">
    <source>
        <dbReference type="ARBA" id="ARBA00004990"/>
    </source>
</evidence>
<comment type="similarity">
    <text evidence="3">Belongs to the pantothenate synthetase family.</text>
</comment>
<dbReference type="HAMAP" id="MF_00158">
    <property type="entry name" value="PanC"/>
    <property type="match status" value="1"/>
</dbReference>
<evidence type="ECO:0000256" key="3">
    <source>
        <dbReference type="ARBA" id="ARBA00009256"/>
    </source>
</evidence>
<evidence type="ECO:0000256" key="14">
    <source>
        <dbReference type="ARBA" id="ARBA00055042"/>
    </source>
</evidence>
<dbReference type="NCBIfam" id="TIGR00018">
    <property type="entry name" value="panC"/>
    <property type="match status" value="1"/>
</dbReference>
<dbReference type="EC" id="6.3.2.1" evidence="4"/>
<dbReference type="PANTHER" id="PTHR21299">
    <property type="entry name" value="CYTIDYLATE KINASE/PANTOATE-BETA-ALANINE LIGASE"/>
    <property type="match status" value="1"/>
</dbReference>
<evidence type="ECO:0000256" key="6">
    <source>
        <dbReference type="ARBA" id="ARBA00022490"/>
    </source>
</evidence>
<dbReference type="Gene3D" id="3.40.50.620">
    <property type="entry name" value="HUPs"/>
    <property type="match status" value="1"/>
</dbReference>
<evidence type="ECO:0000256" key="5">
    <source>
        <dbReference type="ARBA" id="ARBA00015647"/>
    </source>
</evidence>
<evidence type="ECO:0000256" key="7">
    <source>
        <dbReference type="ARBA" id="ARBA00022598"/>
    </source>
</evidence>
<evidence type="ECO:0000313" key="16">
    <source>
        <dbReference type="Proteomes" id="UP001295423"/>
    </source>
</evidence>
<protein>
    <recommendedName>
        <fullName evidence="5">Pantoate--beta-alanine ligase</fullName>
        <ecNumber evidence="4">6.3.2.1</ecNumber>
    </recommendedName>
    <alternativeName>
        <fullName evidence="12">Pantoate-activating enzyme</fullName>
    </alternativeName>
    <alternativeName>
        <fullName evidence="11">Pantothenate synthetase</fullName>
    </alternativeName>
</protein>
<keyword evidence="6" id="KW-0963">Cytoplasm</keyword>
<evidence type="ECO:0000256" key="11">
    <source>
        <dbReference type="ARBA" id="ARBA00029902"/>
    </source>
</evidence>
<reference evidence="15" key="1">
    <citation type="submission" date="2023-08" db="EMBL/GenBank/DDBJ databases">
        <authorList>
            <person name="Audoor S."/>
            <person name="Bilcke G."/>
        </authorList>
    </citation>
    <scope>NUCLEOTIDE SEQUENCE</scope>
</reference>
<dbReference type="SUPFAM" id="SSF52374">
    <property type="entry name" value="Nucleotidylyl transferase"/>
    <property type="match status" value="1"/>
</dbReference>
<keyword evidence="7" id="KW-0436">Ligase</keyword>
<dbReference type="EMBL" id="CAKOGP040002313">
    <property type="protein sequence ID" value="CAJ1966987.1"/>
    <property type="molecule type" value="Genomic_DNA"/>
</dbReference>
<dbReference type="InterPro" id="IPR004821">
    <property type="entry name" value="Cyt_trans-like"/>
</dbReference>
<evidence type="ECO:0000256" key="1">
    <source>
        <dbReference type="ARBA" id="ARBA00004496"/>
    </source>
</evidence>
<dbReference type="PANTHER" id="PTHR21299:SF1">
    <property type="entry name" value="PANTOATE--BETA-ALANINE LIGASE"/>
    <property type="match status" value="1"/>
</dbReference>
<dbReference type="Proteomes" id="UP001295423">
    <property type="component" value="Unassembled WGS sequence"/>
</dbReference>
<dbReference type="GO" id="GO:0005737">
    <property type="term" value="C:cytoplasm"/>
    <property type="evidence" value="ECO:0007669"/>
    <property type="project" value="UniProtKB-SubCell"/>
</dbReference>
<evidence type="ECO:0000256" key="12">
    <source>
        <dbReference type="ARBA" id="ARBA00032806"/>
    </source>
</evidence>
<evidence type="ECO:0000256" key="10">
    <source>
        <dbReference type="ARBA" id="ARBA00022840"/>
    </source>
</evidence>
<keyword evidence="8" id="KW-0566">Pantothenate biosynthesis</keyword>
<dbReference type="FunFam" id="3.40.50.620:FF:000114">
    <property type="entry name" value="Pantothenate synthetase"/>
    <property type="match status" value="1"/>
</dbReference>
<accession>A0AAD2GA43</accession>
<sequence length="290" mass="32039">MQSVQSKATPILYQSISAFRSMRRELQPSIKIGFVPTMGALHDGHLSLVREARKHNDIVVASIFVNPTQFGPNEDFDKYPRRLEKDSELLAEYGVDHLFAPKIDDMYGKNHVTKVDPQGFDDTAEGRSRPGHFSGVATIVTKLFNIVKPTNAYFGQKDAAQCVLIKRVVEDLDMDLNVVVMDTIREDDGLAMSSRNAYLKPDERAGAPVIYRSLSAAKALFKEKKTIESAALINVVRKGLESEPLVSEIQYITVDSKATMQPLETVDEAGAIISIACKVGSVRLIDNAVL</sequence>
<comment type="caution">
    <text evidence="15">The sequence shown here is derived from an EMBL/GenBank/DDBJ whole genome shotgun (WGS) entry which is preliminary data.</text>
</comment>
<proteinExistence type="inferred from homology"/>
<name>A0AAD2GA43_9STRA</name>
<comment type="pathway">
    <text evidence="2">Cofactor biosynthesis; (R)-pantothenate biosynthesis; (R)-pantothenate from (R)-pantoate and beta-alanine: step 1/1.</text>
</comment>
<comment type="subcellular location">
    <subcellularLocation>
        <location evidence="1">Cytoplasm</location>
    </subcellularLocation>
</comment>
<evidence type="ECO:0000256" key="8">
    <source>
        <dbReference type="ARBA" id="ARBA00022655"/>
    </source>
</evidence>
<dbReference type="GO" id="GO:0004592">
    <property type="term" value="F:pantoate-beta-alanine ligase activity"/>
    <property type="evidence" value="ECO:0007669"/>
    <property type="project" value="UniProtKB-EC"/>
</dbReference>
<dbReference type="GO" id="GO:0015940">
    <property type="term" value="P:pantothenate biosynthetic process"/>
    <property type="evidence" value="ECO:0007669"/>
    <property type="project" value="UniProtKB-KW"/>
</dbReference>
<evidence type="ECO:0000313" key="15">
    <source>
        <dbReference type="EMBL" id="CAJ1966987.1"/>
    </source>
</evidence>
<organism evidence="15 16">
    <name type="scientific">Cylindrotheca closterium</name>
    <dbReference type="NCBI Taxonomy" id="2856"/>
    <lineage>
        <taxon>Eukaryota</taxon>
        <taxon>Sar</taxon>
        <taxon>Stramenopiles</taxon>
        <taxon>Ochrophyta</taxon>
        <taxon>Bacillariophyta</taxon>
        <taxon>Bacillariophyceae</taxon>
        <taxon>Bacillariophycidae</taxon>
        <taxon>Bacillariales</taxon>
        <taxon>Bacillariaceae</taxon>
        <taxon>Cylindrotheca</taxon>
    </lineage>
</organism>
<dbReference type="AlphaFoldDB" id="A0AAD2GA43"/>
<keyword evidence="9" id="KW-0547">Nucleotide-binding</keyword>
<dbReference type="InterPro" id="IPR014729">
    <property type="entry name" value="Rossmann-like_a/b/a_fold"/>
</dbReference>
<dbReference type="InterPro" id="IPR042176">
    <property type="entry name" value="Pantoate_ligase_C"/>
</dbReference>
<dbReference type="GO" id="GO:0005524">
    <property type="term" value="F:ATP binding"/>
    <property type="evidence" value="ECO:0007669"/>
    <property type="project" value="UniProtKB-KW"/>
</dbReference>
<dbReference type="Pfam" id="PF02569">
    <property type="entry name" value="Pantoate_ligase"/>
    <property type="match status" value="1"/>
</dbReference>
<dbReference type="Gene3D" id="3.30.1300.10">
    <property type="entry name" value="Pantoate-beta-alanine ligase, C-terminal domain"/>
    <property type="match status" value="1"/>
</dbReference>